<accession>T1FC77</accession>
<dbReference type="GO" id="GO:0006635">
    <property type="term" value="P:fatty acid beta-oxidation"/>
    <property type="evidence" value="ECO:0000318"/>
    <property type="project" value="GO_Central"/>
</dbReference>
<dbReference type="InterPro" id="IPR051836">
    <property type="entry name" value="Kremen_rcpt"/>
</dbReference>
<evidence type="ECO:0000313" key="3">
    <source>
        <dbReference type="EnsemblMetazoa" id="HelroP177764"/>
    </source>
</evidence>
<reference evidence="2 4" key="2">
    <citation type="journal article" date="2013" name="Nature">
        <title>Insights into bilaterian evolution from three spiralian genomes.</title>
        <authorList>
            <person name="Simakov O."/>
            <person name="Marletaz F."/>
            <person name="Cho S.J."/>
            <person name="Edsinger-Gonzales E."/>
            <person name="Havlak P."/>
            <person name="Hellsten U."/>
            <person name="Kuo D.H."/>
            <person name="Larsson T."/>
            <person name="Lv J."/>
            <person name="Arendt D."/>
            <person name="Savage R."/>
            <person name="Osoegawa K."/>
            <person name="de Jong P."/>
            <person name="Grimwood J."/>
            <person name="Chapman J.A."/>
            <person name="Shapiro H."/>
            <person name="Aerts A."/>
            <person name="Otillar R.P."/>
            <person name="Terry A.Y."/>
            <person name="Boore J.L."/>
            <person name="Grigoriev I.V."/>
            <person name="Lindberg D.R."/>
            <person name="Seaver E.C."/>
            <person name="Weisblat D.A."/>
            <person name="Putnam N.H."/>
            <person name="Rokhsar D.S."/>
        </authorList>
    </citation>
    <scope>NUCLEOTIDE SEQUENCE</scope>
</reference>
<reference evidence="4" key="1">
    <citation type="submission" date="2012-12" db="EMBL/GenBank/DDBJ databases">
        <authorList>
            <person name="Hellsten U."/>
            <person name="Grimwood J."/>
            <person name="Chapman J.A."/>
            <person name="Shapiro H."/>
            <person name="Aerts A."/>
            <person name="Otillar R.P."/>
            <person name="Terry A.Y."/>
            <person name="Boore J.L."/>
            <person name="Simakov O."/>
            <person name="Marletaz F."/>
            <person name="Cho S.-J."/>
            <person name="Edsinger-Gonzales E."/>
            <person name="Havlak P."/>
            <person name="Kuo D.-H."/>
            <person name="Larsson T."/>
            <person name="Lv J."/>
            <person name="Arendt D."/>
            <person name="Savage R."/>
            <person name="Osoegawa K."/>
            <person name="de Jong P."/>
            <person name="Lindberg D.R."/>
            <person name="Seaver E.C."/>
            <person name="Weisblat D.A."/>
            <person name="Putnam N.H."/>
            <person name="Grigoriev I.V."/>
            <person name="Rokhsar D.S."/>
        </authorList>
    </citation>
    <scope>NUCLEOTIDE SEQUENCE</scope>
</reference>
<dbReference type="GO" id="GO:0003857">
    <property type="term" value="F:(3S)-3-hydroxyacyl-CoA dehydrogenase (NAD+) activity"/>
    <property type="evidence" value="ECO:0000318"/>
    <property type="project" value="GO_Central"/>
</dbReference>
<dbReference type="CTD" id="20206426"/>
<reference evidence="3" key="3">
    <citation type="submission" date="2015-06" db="UniProtKB">
        <authorList>
            <consortium name="EnsemblMetazoa"/>
        </authorList>
    </citation>
    <scope>IDENTIFICATION</scope>
</reference>
<dbReference type="AlphaFoldDB" id="T1FC77"/>
<feature type="signal peptide" evidence="1">
    <location>
        <begin position="1"/>
        <end position="23"/>
    </location>
</feature>
<dbReference type="GO" id="GO:0005777">
    <property type="term" value="C:peroxisome"/>
    <property type="evidence" value="ECO:0000318"/>
    <property type="project" value="GO_Central"/>
</dbReference>
<dbReference type="EMBL" id="AMQM01006171">
    <property type="status" value="NOT_ANNOTATED_CDS"/>
    <property type="molecule type" value="Genomic_DNA"/>
</dbReference>
<evidence type="ECO:0008006" key="5">
    <source>
        <dbReference type="Google" id="ProtNLM"/>
    </source>
</evidence>
<dbReference type="GeneID" id="20206426"/>
<dbReference type="RefSeq" id="XP_009024164.1">
    <property type="nucleotide sequence ID" value="XM_009025916.1"/>
</dbReference>
<dbReference type="EnsemblMetazoa" id="HelroT177764">
    <property type="protein sequence ID" value="HelroP177764"/>
    <property type="gene ID" value="HelroG177764"/>
</dbReference>
<name>T1FC77_HELRO</name>
<evidence type="ECO:0000313" key="4">
    <source>
        <dbReference type="Proteomes" id="UP000015101"/>
    </source>
</evidence>
<evidence type="ECO:0000313" key="2">
    <source>
        <dbReference type="EMBL" id="ESN97705.1"/>
    </source>
</evidence>
<organism evidence="3 4">
    <name type="scientific">Helobdella robusta</name>
    <name type="common">Californian leech</name>
    <dbReference type="NCBI Taxonomy" id="6412"/>
    <lineage>
        <taxon>Eukaryota</taxon>
        <taxon>Metazoa</taxon>
        <taxon>Spiralia</taxon>
        <taxon>Lophotrochozoa</taxon>
        <taxon>Annelida</taxon>
        <taxon>Clitellata</taxon>
        <taxon>Hirudinea</taxon>
        <taxon>Rhynchobdellida</taxon>
        <taxon>Glossiphoniidae</taxon>
        <taxon>Helobdella</taxon>
    </lineage>
</organism>
<proteinExistence type="predicted"/>
<keyword evidence="4" id="KW-1185">Reference proteome</keyword>
<feature type="chain" id="PRO_5010980458" description="WSC domain-containing protein" evidence="1">
    <location>
        <begin position="24"/>
        <end position="306"/>
    </location>
</feature>
<dbReference type="KEGG" id="hro:HELRODRAFT_177764"/>
<keyword evidence="1" id="KW-0732">Signal</keyword>
<protein>
    <recommendedName>
        <fullName evidence="5">WSC domain-containing protein</fullName>
    </recommendedName>
</protein>
<dbReference type="PANTHER" id="PTHR24269:SF16">
    <property type="entry name" value="PROTEIN SLG1"/>
    <property type="match status" value="1"/>
</dbReference>
<dbReference type="EMBL" id="KB097304">
    <property type="protein sequence ID" value="ESN97705.1"/>
    <property type="molecule type" value="Genomic_DNA"/>
</dbReference>
<dbReference type="InParanoid" id="T1FC77"/>
<evidence type="ECO:0000256" key="1">
    <source>
        <dbReference type="SAM" id="SignalP"/>
    </source>
</evidence>
<dbReference type="OrthoDB" id="6082435at2759"/>
<dbReference type="HOGENOM" id="CLU_909949_0_0_1"/>
<gene>
    <name evidence="3" type="primary">20206426</name>
    <name evidence="2" type="ORF">HELRODRAFT_177764</name>
</gene>
<dbReference type="Proteomes" id="UP000015101">
    <property type="component" value="Unassembled WGS sequence"/>
</dbReference>
<dbReference type="PANTHER" id="PTHR24269">
    <property type="entry name" value="KREMEN PROTEIN"/>
    <property type="match status" value="1"/>
</dbReference>
<sequence>MDQRKLSLVVFVVMFASYHPTAAIESVNQTLLRFKNYRGCYVGHGFHRSTYSFTSINSCYTQCKPSNSSYYCMRDKRTCVCNTTHANKVDTKKCNQRCSDGFPCGGNGFISVYEKATKTTQTLAVPLTDISTVKPTTMVNMNKCGVNNGGCGDSVCVEVAPDNETGVEANAGVKCYPPDKEVIKVPEIKVLYRYTYKGCFEKMHAKKELATASIESCFDFCSESFLYGVKDRKYCACANKLENEFKHCQTWKFFALEKSNQYVNVGCFKYLELEDKQDQSLSKSLCLNKCRELRYPYSGTSVSYIS</sequence>